<dbReference type="InterPro" id="IPR043129">
    <property type="entry name" value="ATPase_NBD"/>
</dbReference>
<organism evidence="2">
    <name type="scientific">Chaetoceros debilis</name>
    <dbReference type="NCBI Taxonomy" id="122233"/>
    <lineage>
        <taxon>Eukaryota</taxon>
        <taxon>Sar</taxon>
        <taxon>Stramenopiles</taxon>
        <taxon>Ochrophyta</taxon>
        <taxon>Bacillariophyta</taxon>
        <taxon>Coscinodiscophyceae</taxon>
        <taxon>Chaetocerotophycidae</taxon>
        <taxon>Chaetocerotales</taxon>
        <taxon>Chaetocerotaceae</taxon>
        <taxon>Chaetoceros</taxon>
    </lineage>
</organism>
<accession>A0A7S3VG18</accession>
<dbReference type="EMBL" id="HBIO01030295">
    <property type="protein sequence ID" value="CAE0478358.1"/>
    <property type="molecule type" value="Transcribed_RNA"/>
</dbReference>
<dbReference type="AlphaFoldDB" id="A0A7S3VG18"/>
<proteinExistence type="predicted"/>
<evidence type="ECO:0000313" key="2">
    <source>
        <dbReference type="EMBL" id="CAE0478358.1"/>
    </source>
</evidence>
<sequence>MTHIALIRRLSAGNRKVKYGFISPFCNPLNISPDSKRERDDNYLNNSRNNDRLQPSRTFHATPKKEILPLIAIGAGVVGMYSFRALKRMDHEWEEYQEELAEYNLEHGASGTGSPSSQGNSLENNIFSGGKMAIDLGTLNIRVAHRSSSSDNEKPNVIVNREGSRSTPNHILFDTDGSFVTGTLASGKFYERSNSNTPVVNVGQLARSTSRDNDGAVKDLMIEEVLSACAKNALDQAVGNIRVSSSSSSSCGRWNRAHRHRHRQRSTPSLEMVTLPIVLLVIRSFHNKNFPNVPLTCMVAFQPEGPSSVIVGSVRGHTIMVWGWGWG</sequence>
<dbReference type="SUPFAM" id="SSF53067">
    <property type="entry name" value="Actin-like ATPase domain"/>
    <property type="match status" value="1"/>
</dbReference>
<protein>
    <submittedName>
        <fullName evidence="2">Uncharacterized protein</fullName>
    </submittedName>
</protein>
<feature type="region of interest" description="Disordered" evidence="1">
    <location>
        <begin position="33"/>
        <end position="56"/>
    </location>
</feature>
<reference evidence="2" key="1">
    <citation type="submission" date="2021-01" db="EMBL/GenBank/DDBJ databases">
        <authorList>
            <person name="Corre E."/>
            <person name="Pelletier E."/>
            <person name="Niang G."/>
            <person name="Scheremetjew M."/>
            <person name="Finn R."/>
            <person name="Kale V."/>
            <person name="Holt S."/>
            <person name="Cochrane G."/>
            <person name="Meng A."/>
            <person name="Brown T."/>
            <person name="Cohen L."/>
        </authorList>
    </citation>
    <scope>NUCLEOTIDE SEQUENCE</scope>
    <source>
        <strain evidence="2">MM31A-1</strain>
    </source>
</reference>
<feature type="region of interest" description="Disordered" evidence="1">
    <location>
        <begin position="146"/>
        <end position="170"/>
    </location>
</feature>
<name>A0A7S3VG18_9STRA</name>
<dbReference type="Gene3D" id="3.30.420.40">
    <property type="match status" value="1"/>
</dbReference>
<feature type="compositionally biased region" description="Polar residues" evidence="1">
    <location>
        <begin position="43"/>
        <end position="56"/>
    </location>
</feature>
<evidence type="ECO:0000256" key="1">
    <source>
        <dbReference type="SAM" id="MobiDB-lite"/>
    </source>
</evidence>
<gene>
    <name evidence="2" type="ORF">CDEB00056_LOCUS23211</name>
</gene>